<dbReference type="RefSeq" id="WP_038464679.1">
    <property type="nucleotide sequence ID" value="NZ_CP008941.1"/>
</dbReference>
<evidence type="ECO:0000256" key="1">
    <source>
        <dbReference type="SAM" id="MobiDB-lite"/>
    </source>
</evidence>
<accession>A0A077AT14</accession>
<dbReference type="Proteomes" id="UP000028926">
    <property type="component" value="Chromosome"/>
</dbReference>
<feature type="signal peptide" evidence="2">
    <location>
        <begin position="1"/>
        <end position="19"/>
    </location>
</feature>
<proteinExistence type="predicted"/>
<reference evidence="3 4" key="1">
    <citation type="submission" date="2014-07" db="EMBL/GenBank/DDBJ databases">
        <title>Comparative genomic insights into amoeba endosymbionts belonging to the families of Holosporaceae and Candidatus Midichloriaceae within Rickettsiales.</title>
        <authorList>
            <person name="Wang Z."/>
            <person name="Wu M."/>
        </authorList>
    </citation>
    <scope>NUCLEOTIDE SEQUENCE [LARGE SCALE GENOMIC DNA]</scope>
    <source>
        <strain evidence="3">PRA3</strain>
    </source>
</reference>
<dbReference type="KEGG" id="paca:ID47_05765"/>
<feature type="compositionally biased region" description="Acidic residues" evidence="1">
    <location>
        <begin position="65"/>
        <end position="83"/>
    </location>
</feature>
<evidence type="ECO:0000313" key="3">
    <source>
        <dbReference type="EMBL" id="AIK96347.1"/>
    </source>
</evidence>
<dbReference type="STRING" id="91604.ID47_05765"/>
<feature type="chain" id="PRO_5001717021" evidence="2">
    <location>
        <begin position="20"/>
        <end position="489"/>
    </location>
</feature>
<gene>
    <name evidence="3" type="ORF">ID47_05765</name>
</gene>
<feature type="compositionally biased region" description="Polar residues" evidence="1">
    <location>
        <begin position="36"/>
        <end position="46"/>
    </location>
</feature>
<feature type="region of interest" description="Disordered" evidence="1">
    <location>
        <begin position="35"/>
        <end position="86"/>
    </location>
</feature>
<sequence length="489" mass="55308">MKLFYHACLLSILAIPAFAGQPEHLKATLKGKERFTISQQEEPMTSSEDEELGGGPKKVESTSESSDEGQEEWVSESDSDEGELSSIHASLSTSWTGEHLPFTLREPARKFYEVWHPLSAHLVGNPYANFINQVVEKDGIGVNSIDSEEAIIDYNFSLPSSSSKAAADWKMFLNEGKLLDAPQMLDNPFADYFKGILAYSGILWEESNLSAQQRYEKAAQLLNYASKNYYWRATSFMLDKNLGHVLRLDREELEMRKKMELGLPEVVIDYVNHLSYPRLKKIENIDTLELLIDLLPGPTEDYRTTYNQWVNELTYLLESSKKTSSNWAANLSTWTINSFAASVLLTSAGNSLSSWDINHMVAPAILGITQAASGITTVVVGGASTPWMRNLWSSLRFVDSEGKFHWWPTKVSLLKDSLTFNEIKDSVRLVILYGLLYNVEALQNGIDLNADRSKKYLRKLRDLILTCDYKPLEVFSSVVLKKESQEFKY</sequence>
<name>A0A077AT14_9PROT</name>
<keyword evidence="4" id="KW-1185">Reference proteome</keyword>
<dbReference type="HOGENOM" id="CLU_043637_0_0_5"/>
<evidence type="ECO:0000256" key="2">
    <source>
        <dbReference type="SAM" id="SignalP"/>
    </source>
</evidence>
<protein>
    <submittedName>
        <fullName evidence="3">Uncharacterized protein</fullName>
    </submittedName>
</protein>
<dbReference type="AlphaFoldDB" id="A0A077AT14"/>
<evidence type="ECO:0000313" key="4">
    <source>
        <dbReference type="Proteomes" id="UP000028926"/>
    </source>
</evidence>
<organism evidence="3 4">
    <name type="scientific">Candidatus Odyssella acanthamoebae</name>
    <dbReference type="NCBI Taxonomy" id="91604"/>
    <lineage>
        <taxon>Bacteria</taxon>
        <taxon>Pseudomonadati</taxon>
        <taxon>Pseudomonadota</taxon>
        <taxon>Alphaproteobacteria</taxon>
        <taxon>Holosporales</taxon>
        <taxon>Candidatus Paracaedibacteraceae</taxon>
        <taxon>Candidatus Odyssella</taxon>
    </lineage>
</organism>
<keyword evidence="2" id="KW-0732">Signal</keyword>
<dbReference type="EMBL" id="CP008941">
    <property type="protein sequence ID" value="AIK96347.1"/>
    <property type="molecule type" value="Genomic_DNA"/>
</dbReference>